<keyword evidence="2" id="KW-1185">Reference proteome</keyword>
<organism evidence="1 2">
    <name type="scientific">Alistipes inops</name>
    <dbReference type="NCBI Taxonomy" id="1501391"/>
    <lineage>
        <taxon>Bacteria</taxon>
        <taxon>Pseudomonadati</taxon>
        <taxon>Bacteroidota</taxon>
        <taxon>Bacteroidia</taxon>
        <taxon>Bacteroidales</taxon>
        <taxon>Rikenellaceae</taxon>
        <taxon>Alistipes</taxon>
    </lineage>
</organism>
<proteinExistence type="predicted"/>
<evidence type="ECO:0000313" key="1">
    <source>
        <dbReference type="EMBL" id="KHE42368.1"/>
    </source>
</evidence>
<dbReference type="PROSITE" id="PS51257">
    <property type="entry name" value="PROKAR_LIPOPROTEIN"/>
    <property type="match status" value="1"/>
</dbReference>
<accession>A0ABR4YJD2</accession>
<dbReference type="RefSeq" id="WP_035472459.1">
    <property type="nucleotide sequence ID" value="NZ_JRGF01000004.1"/>
</dbReference>
<name>A0ABR4YJD2_9BACT</name>
<comment type="caution">
    <text evidence="1">The sequence shown here is derived from an EMBL/GenBank/DDBJ whole genome shotgun (WGS) entry which is preliminary data.</text>
</comment>
<dbReference type="EMBL" id="JRGF01000004">
    <property type="protein sequence ID" value="KHE42368.1"/>
    <property type="molecule type" value="Genomic_DNA"/>
</dbReference>
<dbReference type="Proteomes" id="UP000030889">
    <property type="component" value="Unassembled WGS sequence"/>
</dbReference>
<gene>
    <name evidence="1" type="ORF">LG35_03765</name>
</gene>
<reference evidence="1 2" key="1">
    <citation type="submission" date="2014-09" db="EMBL/GenBank/DDBJ databases">
        <title>Alistipes sp. 627, sp. nov., a novel member of the family Rikenellaceae isolated from human faeces.</title>
        <authorList>
            <person name="Shkoporov A.N."/>
            <person name="Chaplin A.V."/>
            <person name="Motuzova O.V."/>
            <person name="Kafarskaia L.I."/>
            <person name="Khokhlova E.V."/>
            <person name="Efimov B.A."/>
        </authorList>
    </citation>
    <scope>NUCLEOTIDE SEQUENCE [LARGE SCALE GENOMIC DNA]</scope>
    <source>
        <strain evidence="1 2">627</strain>
    </source>
</reference>
<protein>
    <submittedName>
        <fullName evidence="1">Uncharacterized protein</fullName>
    </submittedName>
</protein>
<sequence length="581" mass="64676">MKTGWIFTAAAVAAAALAGCREKGGREPGPAPGDGVAQVAIPRIEKMDNMPVPYKIIDWKRKALEFDNYAFDFDSSMPAGPIIWLDDAQRNVPQQTFGQYTAIHDVRQGPEANGGEFHESLTSLAAILGGGLNGIDKTNQNGYNFVKMVQNYFNSDNGWNIVMNNTNPDVANLGGGYGRDWWYDVLPNCLYYAVSDVFPGVPGAEEIQRTVAEQFYRAGEVLGENYDYSYFDYGTMTPHVNHIPLQQDAAGGHGYVLYSAYRKFGDERYLEGAKQAIRALDNQKESRFYEILLPLGIYTAARLNAEEGTDYDTEKMINWVFDGVTDPKGRYGWGIIQDRWGPYDVSGLQGSITDGGGYAFFMNSVKMVWPLLPMVKYEPQYARAIGKWMNNNVSACRLFYPDEIPAIYQWLPQQKDITRGVIAYEGLRKTDDYGKPELKGMSPVAIGDGPKWNEANPPESMFSVYSTAPVGILGATVHTTDVEGVLRLDANATDFYADKPYPVWLIYNPYEKEVKITYDAGEGADLYDVVAREYVARDAQGRVKITIPADTARLVYELPTGTVLTESEGRITTDTGHVILY</sequence>
<evidence type="ECO:0000313" key="2">
    <source>
        <dbReference type="Proteomes" id="UP000030889"/>
    </source>
</evidence>